<evidence type="ECO:0000313" key="1">
    <source>
        <dbReference type="EMBL" id="SDC20488.1"/>
    </source>
</evidence>
<proteinExistence type="predicted"/>
<dbReference type="EMBL" id="FMYV01000002">
    <property type="protein sequence ID" value="SDC20488.1"/>
    <property type="molecule type" value="Genomic_DNA"/>
</dbReference>
<reference evidence="1 3" key="1">
    <citation type="submission" date="2016-10" db="EMBL/GenBank/DDBJ databases">
        <authorList>
            <person name="de Groot N.N."/>
        </authorList>
    </citation>
    <scope>NUCLEOTIDE SEQUENCE [LARGE SCALE GENOMIC DNA]</scope>
    <source>
        <strain evidence="1 3">WG14</strain>
    </source>
</reference>
<sequence length="69" mass="8085">MALYNVIWFGYNDYSPLSGSKDIFANNKEEAKKIIKNILIRKNITIETIRVGESNKGYYYHNKNRETPV</sequence>
<evidence type="ECO:0000313" key="2">
    <source>
        <dbReference type="EMBL" id="TGG88277.1"/>
    </source>
</evidence>
<name>A0A1G6JP83_9BACT</name>
<dbReference type="EMBL" id="SRME01000002">
    <property type="protein sequence ID" value="TGG88277.1"/>
    <property type="molecule type" value="Genomic_DNA"/>
</dbReference>
<dbReference type="Proteomes" id="UP000199322">
    <property type="component" value="Unassembled WGS sequence"/>
</dbReference>
<gene>
    <name evidence="2" type="ORF">E4650_04355</name>
    <name evidence="1" type="ORF">SAMN04488588_0590</name>
</gene>
<keyword evidence="3" id="KW-1185">Reference proteome</keyword>
<dbReference type="AlphaFoldDB" id="A0A1G6JP83"/>
<protein>
    <submittedName>
        <fullName evidence="1">Uncharacterized protein</fullName>
    </submittedName>
</protein>
<evidence type="ECO:0000313" key="4">
    <source>
        <dbReference type="Proteomes" id="UP000297288"/>
    </source>
</evidence>
<dbReference type="Proteomes" id="UP000297288">
    <property type="component" value="Unassembled WGS sequence"/>
</dbReference>
<organism evidence="1 3">
    <name type="scientific">Geotoga petraea</name>
    <dbReference type="NCBI Taxonomy" id="28234"/>
    <lineage>
        <taxon>Bacteria</taxon>
        <taxon>Thermotogati</taxon>
        <taxon>Thermotogota</taxon>
        <taxon>Thermotogae</taxon>
        <taxon>Petrotogales</taxon>
        <taxon>Petrotogaceae</taxon>
        <taxon>Geotoga</taxon>
    </lineage>
</organism>
<reference evidence="2 4" key="2">
    <citation type="submission" date="2019-04" db="EMBL/GenBank/DDBJ databases">
        <title>Draft genome sequence data and analysis of a Fermenting Bacterium, Geotoga petraea strain HO-Geo1, isolated from heavy-oil petroleum reservoir in Russia.</title>
        <authorList>
            <person name="Grouzdev D.S."/>
            <person name="Semenova E.M."/>
            <person name="Sokolova D.S."/>
            <person name="Tourova T.P."/>
            <person name="Poltaraus A.B."/>
            <person name="Nazina T.N."/>
        </authorList>
    </citation>
    <scope>NUCLEOTIDE SEQUENCE [LARGE SCALE GENOMIC DNA]</scope>
    <source>
        <strain evidence="2 4">HO-Geo1</strain>
    </source>
</reference>
<dbReference type="STRING" id="28234.SAMN04488588_0590"/>
<dbReference type="RefSeq" id="WP_091402663.1">
    <property type="nucleotide sequence ID" value="NZ_FMYV01000002.1"/>
</dbReference>
<evidence type="ECO:0000313" key="3">
    <source>
        <dbReference type="Proteomes" id="UP000199322"/>
    </source>
</evidence>
<accession>A0A1G6JP83</accession>